<protein>
    <submittedName>
        <fullName evidence="1">Uncharacterized protein</fullName>
    </submittedName>
</protein>
<dbReference type="RefSeq" id="WP_246158156.1">
    <property type="nucleotide sequence ID" value="NZ_VIXA01000002.1"/>
</dbReference>
<proteinExistence type="predicted"/>
<sequence length="271" mass="29338">MGWFGTLLLAKPKTATLPAQPGVREAFGSSFATPTRWGNNKVGLYDLGQGWQRVGVVPFYTERLRLSAGVDDLVATTAAPVLAAYVSNSACAHLEGRTPAGLSLSLHLPNTDEPCGFQHVEGRPERVGPHLAVEALRTWAVEAGRTPSTEAIASILMSGEDDLPVMQDAVLTLFAGLGFASASEILPVIDPDDPAFGDYEPVVRMADVRASGEQYMASRGWPLEDDLKATPKDLDYLRFRDLLWGSVYGGGVTRDELVAHYQQLAARWKKQ</sequence>
<dbReference type="EMBL" id="VIXA01000002">
    <property type="protein sequence ID" value="TWG22792.1"/>
    <property type="molecule type" value="Genomic_DNA"/>
</dbReference>
<keyword evidence="2" id="KW-1185">Reference proteome</keyword>
<dbReference type="Proteomes" id="UP000319927">
    <property type="component" value="Unassembled WGS sequence"/>
</dbReference>
<reference evidence="1 2" key="1">
    <citation type="submission" date="2019-06" db="EMBL/GenBank/DDBJ databases">
        <title>Sequencing the genomes of 1000 actinobacteria strains.</title>
        <authorList>
            <person name="Klenk H.-P."/>
        </authorList>
    </citation>
    <scope>NUCLEOTIDE SEQUENCE [LARGE SCALE GENOMIC DNA]</scope>
    <source>
        <strain evidence="1 2">DSM 102131</strain>
    </source>
</reference>
<evidence type="ECO:0000313" key="1">
    <source>
        <dbReference type="EMBL" id="TWG22792.1"/>
    </source>
</evidence>
<evidence type="ECO:0000313" key="2">
    <source>
        <dbReference type="Proteomes" id="UP000319927"/>
    </source>
</evidence>
<name>A0A561WFZ2_9ACTN</name>
<comment type="caution">
    <text evidence="1">The sequence shown here is derived from an EMBL/GenBank/DDBJ whole genome shotgun (WGS) entry which is preliminary data.</text>
</comment>
<organism evidence="1 2">
    <name type="scientific">Micromonospora palomenae</name>
    <dbReference type="NCBI Taxonomy" id="1461247"/>
    <lineage>
        <taxon>Bacteria</taxon>
        <taxon>Bacillati</taxon>
        <taxon>Actinomycetota</taxon>
        <taxon>Actinomycetes</taxon>
        <taxon>Micromonosporales</taxon>
        <taxon>Micromonosporaceae</taxon>
        <taxon>Micromonospora</taxon>
    </lineage>
</organism>
<dbReference type="AlphaFoldDB" id="A0A561WFZ2"/>
<accession>A0A561WFZ2</accession>
<gene>
    <name evidence="1" type="ORF">FHX75_121328</name>
</gene>